<keyword evidence="2" id="KW-1185">Reference proteome</keyword>
<accession>A0ABU6QX04</accession>
<reference evidence="1 2" key="1">
    <citation type="journal article" date="2023" name="Plants (Basel)">
        <title>Bridging the Gap: Combining Genomics and Transcriptomics Approaches to Understand Stylosanthes scabra, an Orphan Legume from the Brazilian Caatinga.</title>
        <authorList>
            <person name="Ferreira-Neto J.R.C."/>
            <person name="da Silva M.D."/>
            <person name="Binneck E."/>
            <person name="de Melo N.F."/>
            <person name="da Silva R.H."/>
            <person name="de Melo A.L.T.M."/>
            <person name="Pandolfi V."/>
            <person name="Bustamante F.O."/>
            <person name="Brasileiro-Vidal A.C."/>
            <person name="Benko-Iseppon A.M."/>
        </authorList>
    </citation>
    <scope>NUCLEOTIDE SEQUENCE [LARGE SCALE GENOMIC DNA]</scope>
    <source>
        <tissue evidence="1">Leaves</tissue>
    </source>
</reference>
<evidence type="ECO:0008006" key="3">
    <source>
        <dbReference type="Google" id="ProtNLM"/>
    </source>
</evidence>
<sequence length="249" mass="28551">MADPLLCLVTTKKVFGMQVWNLRKVISDWIELPLLQIEFESEVPHPPQDEIPDLKGVFMIAKDKEAKIYLAGVTSESELSSPWDWNVCNKTYVFDVERKEIMVTGSIVEPPSVMVESFIACIDGDTYFLKCSGKTSELGFWVLKNAEDWEPLSLPFDVFDLDLLAKALSFVNLDRIYLLVSINRKTKVFFFDTKKKTWKEEGAKIVMDSFNHPDFGYCLPTCSVYVKGLELVNPASDFSEFVRWESSHF</sequence>
<dbReference type="Proteomes" id="UP001341840">
    <property type="component" value="Unassembled WGS sequence"/>
</dbReference>
<dbReference type="EMBL" id="JASCZI010002753">
    <property type="protein sequence ID" value="MED6116408.1"/>
    <property type="molecule type" value="Genomic_DNA"/>
</dbReference>
<evidence type="ECO:0000313" key="1">
    <source>
        <dbReference type="EMBL" id="MED6116408.1"/>
    </source>
</evidence>
<proteinExistence type="predicted"/>
<gene>
    <name evidence="1" type="ORF">PIB30_100075</name>
</gene>
<organism evidence="1 2">
    <name type="scientific">Stylosanthes scabra</name>
    <dbReference type="NCBI Taxonomy" id="79078"/>
    <lineage>
        <taxon>Eukaryota</taxon>
        <taxon>Viridiplantae</taxon>
        <taxon>Streptophyta</taxon>
        <taxon>Embryophyta</taxon>
        <taxon>Tracheophyta</taxon>
        <taxon>Spermatophyta</taxon>
        <taxon>Magnoliopsida</taxon>
        <taxon>eudicotyledons</taxon>
        <taxon>Gunneridae</taxon>
        <taxon>Pentapetalae</taxon>
        <taxon>rosids</taxon>
        <taxon>fabids</taxon>
        <taxon>Fabales</taxon>
        <taxon>Fabaceae</taxon>
        <taxon>Papilionoideae</taxon>
        <taxon>50 kb inversion clade</taxon>
        <taxon>dalbergioids sensu lato</taxon>
        <taxon>Dalbergieae</taxon>
        <taxon>Pterocarpus clade</taxon>
        <taxon>Stylosanthes</taxon>
    </lineage>
</organism>
<comment type="caution">
    <text evidence="1">The sequence shown here is derived from an EMBL/GenBank/DDBJ whole genome shotgun (WGS) entry which is preliminary data.</text>
</comment>
<evidence type="ECO:0000313" key="2">
    <source>
        <dbReference type="Proteomes" id="UP001341840"/>
    </source>
</evidence>
<name>A0ABU6QX04_9FABA</name>
<protein>
    <recommendedName>
        <fullName evidence="3">F-box protein</fullName>
    </recommendedName>
</protein>